<comment type="caution">
    <text evidence="1">The sequence shown here is derived from an EMBL/GenBank/DDBJ whole genome shotgun (WGS) entry which is preliminary data.</text>
</comment>
<reference evidence="1 2" key="1">
    <citation type="submission" date="2018-01" db="EMBL/GenBank/DDBJ databases">
        <title>Draft genome sequences of clinical isolates and type strains of oral Veillonella including Veillonella infantum sp., nov.</title>
        <authorList>
            <person name="Mashima I."/>
            <person name="Liao Y.-C."/>
            <person name="Sabharwal A."/>
            <person name="Haase E.M."/>
            <person name="Nakazawa F."/>
            <person name="Scannapieco F.A."/>
        </authorList>
    </citation>
    <scope>NUCLEOTIDE SEQUENCE [LARGE SCALE GENOMIC DNA]</scope>
    <source>
        <strain evidence="1 2">JCM 15641</strain>
    </source>
</reference>
<protein>
    <submittedName>
        <fullName evidence="1">Uncharacterized protein</fullName>
    </submittedName>
</protein>
<keyword evidence="2" id="KW-1185">Reference proteome</keyword>
<sequence>MSNLKKYSVDIIRSDKTLQSKVLKMRKQYNDTVAVINYLANLKSENMADIGQITTISKQRIKGPVHTTDILANVIIPDDLLKRAYFFLIIPTFSTLIELSAA</sequence>
<accession>A0A2S7ZAD0</accession>
<dbReference type="RefSeq" id="WP_054674215.1">
    <property type="nucleotide sequence ID" value="NZ_PPDB01000003.1"/>
</dbReference>
<evidence type="ECO:0000313" key="1">
    <source>
        <dbReference type="EMBL" id="PQL20246.1"/>
    </source>
</evidence>
<evidence type="ECO:0000313" key="2">
    <source>
        <dbReference type="Proteomes" id="UP000237916"/>
    </source>
</evidence>
<dbReference type="Proteomes" id="UP000237916">
    <property type="component" value="Unassembled WGS sequence"/>
</dbReference>
<organism evidence="1 2">
    <name type="scientific">Veillonella denticariosi JCM 15641</name>
    <dbReference type="NCBI Taxonomy" id="1298594"/>
    <lineage>
        <taxon>Bacteria</taxon>
        <taxon>Bacillati</taxon>
        <taxon>Bacillota</taxon>
        <taxon>Negativicutes</taxon>
        <taxon>Veillonellales</taxon>
        <taxon>Veillonellaceae</taxon>
        <taxon>Veillonella</taxon>
    </lineage>
</organism>
<name>A0A2S7ZAD0_9FIRM</name>
<dbReference type="EMBL" id="PPDB01000003">
    <property type="protein sequence ID" value="PQL20246.1"/>
    <property type="molecule type" value="Genomic_DNA"/>
</dbReference>
<dbReference type="AlphaFoldDB" id="A0A2S7ZAD0"/>
<proteinExistence type="predicted"/>
<dbReference type="OrthoDB" id="5608at29465"/>
<dbReference type="STRING" id="1298594.GCA_001312465_01557"/>
<gene>
    <name evidence="1" type="ORF">VEHSUH05_04035</name>
</gene>